<dbReference type="GO" id="GO:0005886">
    <property type="term" value="C:plasma membrane"/>
    <property type="evidence" value="ECO:0000318"/>
    <property type="project" value="GO_Central"/>
</dbReference>
<dbReference type="InParanoid" id="A7STY1"/>
<evidence type="ECO:0000256" key="1">
    <source>
        <dbReference type="SAM" id="MobiDB-lite"/>
    </source>
</evidence>
<accession>A7STY1</accession>
<keyword evidence="2" id="KW-1133">Transmembrane helix</keyword>
<evidence type="ECO:0008006" key="5">
    <source>
        <dbReference type="Google" id="ProtNLM"/>
    </source>
</evidence>
<keyword evidence="2" id="KW-0812">Transmembrane</keyword>
<proteinExistence type="predicted"/>
<feature type="compositionally biased region" description="Basic and acidic residues" evidence="1">
    <location>
        <begin position="391"/>
        <end position="402"/>
    </location>
</feature>
<dbReference type="GO" id="GO:0015026">
    <property type="term" value="F:coreceptor activity"/>
    <property type="evidence" value="ECO:0000318"/>
    <property type="project" value="GO_Central"/>
</dbReference>
<organism evidence="3 4">
    <name type="scientific">Nematostella vectensis</name>
    <name type="common">Starlet sea anemone</name>
    <dbReference type="NCBI Taxonomy" id="45351"/>
    <lineage>
        <taxon>Eukaryota</taxon>
        <taxon>Metazoa</taxon>
        <taxon>Cnidaria</taxon>
        <taxon>Anthozoa</taxon>
        <taxon>Hexacorallia</taxon>
        <taxon>Actiniaria</taxon>
        <taxon>Edwardsiidae</taxon>
        <taxon>Nematostella</taxon>
    </lineage>
</organism>
<dbReference type="Proteomes" id="UP000001593">
    <property type="component" value="Unassembled WGS sequence"/>
</dbReference>
<feature type="region of interest" description="Disordered" evidence="1">
    <location>
        <begin position="389"/>
        <end position="428"/>
    </location>
</feature>
<dbReference type="GO" id="GO:0007266">
    <property type="term" value="P:Rho protein signal transduction"/>
    <property type="evidence" value="ECO:0000318"/>
    <property type="project" value="GO_Central"/>
</dbReference>
<name>A7STY1_NEMVE</name>
<feature type="transmembrane region" description="Helical" evidence="2">
    <location>
        <begin position="327"/>
        <end position="349"/>
    </location>
</feature>
<evidence type="ECO:0000256" key="2">
    <source>
        <dbReference type="SAM" id="Phobius"/>
    </source>
</evidence>
<dbReference type="AlphaFoldDB" id="A7STY1"/>
<dbReference type="GO" id="GO:0005035">
    <property type="term" value="F:death receptor activity"/>
    <property type="evidence" value="ECO:0000318"/>
    <property type="project" value="GO_Central"/>
</dbReference>
<dbReference type="PANTHER" id="PTHR46605">
    <property type="entry name" value="TUMOR NECROSIS FACTOR RECEPTOR"/>
    <property type="match status" value="1"/>
</dbReference>
<dbReference type="Gene3D" id="2.10.50.10">
    <property type="entry name" value="Tumor Necrosis Factor Receptor, subunit A, domain 2"/>
    <property type="match status" value="1"/>
</dbReference>
<keyword evidence="4" id="KW-1185">Reference proteome</keyword>
<protein>
    <recommendedName>
        <fullName evidence="5">TNFR-Cys domain-containing protein</fullName>
    </recommendedName>
</protein>
<reference evidence="3 4" key="1">
    <citation type="journal article" date="2007" name="Science">
        <title>Sea anemone genome reveals ancestral eumetazoan gene repertoire and genomic organization.</title>
        <authorList>
            <person name="Putnam N.H."/>
            <person name="Srivastava M."/>
            <person name="Hellsten U."/>
            <person name="Dirks B."/>
            <person name="Chapman J."/>
            <person name="Salamov A."/>
            <person name="Terry A."/>
            <person name="Shapiro H."/>
            <person name="Lindquist E."/>
            <person name="Kapitonov V.V."/>
            <person name="Jurka J."/>
            <person name="Genikhovich G."/>
            <person name="Grigoriev I.V."/>
            <person name="Lucas S.M."/>
            <person name="Steele R.E."/>
            <person name="Finnerty J.R."/>
            <person name="Technau U."/>
            <person name="Martindale M.Q."/>
            <person name="Rokhsar D.S."/>
        </authorList>
    </citation>
    <scope>NUCLEOTIDE SEQUENCE [LARGE SCALE GENOMIC DNA]</scope>
    <source>
        <strain evidence="4">CH2 X CH6</strain>
    </source>
</reference>
<evidence type="ECO:0000313" key="3">
    <source>
        <dbReference type="EMBL" id="EDO32831.1"/>
    </source>
</evidence>
<dbReference type="InterPro" id="IPR052302">
    <property type="entry name" value="Neurotrophin_rcpt-DD"/>
</dbReference>
<dbReference type="GO" id="GO:0009986">
    <property type="term" value="C:cell surface"/>
    <property type="evidence" value="ECO:0000318"/>
    <property type="project" value="GO_Central"/>
</dbReference>
<gene>
    <name evidence="3" type="ORF">NEMVEDRAFT_v1g217455</name>
</gene>
<feature type="transmembrane region" description="Helical" evidence="2">
    <location>
        <begin position="229"/>
        <end position="252"/>
    </location>
</feature>
<sequence>MTDVRTGLFMPDTWAILPTSSAPETAVATAESDTEIEPFDNTTSVPESLVLLLVVVLMQAPILVIGCNSSIEITLVDENKNETHCRSCDLTHCDLGFGFSVRCGGTYPTDTRVECVPCIAGTNFSNVRDYSMCQACTICGENRLKTGKCDVEKDTTVCLPKCNEGHYFDNSTAKCPACEKCCHDGKDVHVSSCAKISGKNCKTRDPCTTAPSTDSKEHLPDHPISGWKIAFIVIGCLVFFVIVVTCLFNPGLRRKVLSRCRRTLYRLRSRHSMQRVVNGATNNNLGYLACNAGVNPVSLSPSPPPLPVFNLCFFKIQDGGYKSLKSLVLLLVVVLMQAPILVIGCNSSIEITLVDENKNETHCRSCDLTHCDLGFGFSVRCGENIATQARRNSDPTPRDCPDSRQSSIGFGRSQSHPGANNSSPCSNSDSCARIYSVDGLKSYLTRKLKGYGLLHCKSNNLNALKRAAQANGQAGHGCIGDEHPLAIRQPPPQTQNMQMLQMVTLYHASNGNLELNNIVGGNKGRIINPVISETLDQILREHCGDAVFNNPEVEVKLQHLPEKKT</sequence>
<dbReference type="EMBL" id="DS469804">
    <property type="protein sequence ID" value="EDO32831.1"/>
    <property type="molecule type" value="Genomic_DNA"/>
</dbReference>
<dbReference type="GO" id="GO:0048406">
    <property type="term" value="F:nerve growth factor binding"/>
    <property type="evidence" value="ECO:0000318"/>
    <property type="project" value="GO_Central"/>
</dbReference>
<keyword evidence="2" id="KW-0472">Membrane</keyword>
<dbReference type="HOGENOM" id="CLU_482609_0_0_1"/>
<dbReference type="PANTHER" id="PTHR46605:SF2">
    <property type="entry name" value="TNFR-CYS DOMAIN-CONTAINING PROTEIN"/>
    <property type="match status" value="1"/>
</dbReference>
<evidence type="ECO:0000313" key="4">
    <source>
        <dbReference type="Proteomes" id="UP000001593"/>
    </source>
</evidence>
<feature type="compositionally biased region" description="Polar residues" evidence="1">
    <location>
        <begin position="403"/>
        <end position="419"/>
    </location>
</feature>